<gene>
    <name evidence="1" type="ORF">EAH86_06715</name>
</gene>
<dbReference type="SUPFAM" id="SSF55729">
    <property type="entry name" value="Acyl-CoA N-acyltransferases (Nat)"/>
    <property type="match status" value="1"/>
</dbReference>
<protein>
    <submittedName>
        <fullName evidence="1">N-acetyltransferase</fullName>
    </submittedName>
</protein>
<proteinExistence type="predicted"/>
<dbReference type="AlphaFoldDB" id="A0A502CZZ3"/>
<evidence type="ECO:0000313" key="1">
    <source>
        <dbReference type="EMBL" id="TPG18090.1"/>
    </source>
</evidence>
<dbReference type="EMBL" id="RCZM01000002">
    <property type="protein sequence ID" value="TPG18090.1"/>
    <property type="molecule type" value="Genomic_DNA"/>
</dbReference>
<dbReference type="Proteomes" id="UP000317722">
    <property type="component" value="Unassembled WGS sequence"/>
</dbReference>
<dbReference type="RefSeq" id="WP_140738002.1">
    <property type="nucleotide sequence ID" value="NZ_RCZM01000002.1"/>
</dbReference>
<dbReference type="GO" id="GO:0016740">
    <property type="term" value="F:transferase activity"/>
    <property type="evidence" value="ECO:0007669"/>
    <property type="project" value="UniProtKB-KW"/>
</dbReference>
<sequence>MDLLIVNLADRPDLVDTMWDFEGLWPVFMQQDPVSDLFYSRATSTYAAYTLVAFAADDMDHPVARSCSIPFAMGAALGRDALPDDGWDGVIRWAWLDEQIGRAPTHLSAIEVAIRPDLRGTGLASVMLEAKRQNAIRLGFKDLYAPVRPSLKTAEPHTPMREYAARTRDDGLPEDPWLRLHVRAGGTIVKVCPRAMTMSGTLSEWRSWTGQPFDATGDVVVPFALNPVHCSVEHDHAVYVEPGVWVHHRLG</sequence>
<accession>A0A502CZZ3</accession>
<reference evidence="1 2" key="1">
    <citation type="journal article" date="2019" name="Environ. Microbiol.">
        <title>Species interactions and distinct microbial communities in high Arctic permafrost affected cryosols are associated with the CH4 and CO2 gas fluxes.</title>
        <authorList>
            <person name="Altshuler I."/>
            <person name="Hamel J."/>
            <person name="Turney S."/>
            <person name="Magnuson E."/>
            <person name="Levesque R."/>
            <person name="Greer C."/>
            <person name="Whyte L.G."/>
        </authorList>
    </citation>
    <scope>NUCLEOTIDE SEQUENCE [LARGE SCALE GENOMIC DNA]</scope>
    <source>
        <strain evidence="1 2">S9.3A</strain>
    </source>
</reference>
<name>A0A502CZZ3_9MICO</name>
<dbReference type="InterPro" id="IPR016181">
    <property type="entry name" value="Acyl_CoA_acyltransferase"/>
</dbReference>
<dbReference type="Gene3D" id="3.40.630.30">
    <property type="match status" value="1"/>
</dbReference>
<keyword evidence="2" id="KW-1185">Reference proteome</keyword>
<dbReference type="OrthoDB" id="342444at2"/>
<evidence type="ECO:0000313" key="2">
    <source>
        <dbReference type="Proteomes" id="UP000317722"/>
    </source>
</evidence>
<organism evidence="1 2">
    <name type="scientific">Pedococcus bigeumensis</name>
    <dbReference type="NCBI Taxonomy" id="433644"/>
    <lineage>
        <taxon>Bacteria</taxon>
        <taxon>Bacillati</taxon>
        <taxon>Actinomycetota</taxon>
        <taxon>Actinomycetes</taxon>
        <taxon>Micrococcales</taxon>
        <taxon>Intrasporangiaceae</taxon>
        <taxon>Pedococcus</taxon>
    </lineage>
</organism>
<keyword evidence="1" id="KW-0808">Transferase</keyword>
<comment type="caution">
    <text evidence="1">The sequence shown here is derived from an EMBL/GenBank/DDBJ whole genome shotgun (WGS) entry which is preliminary data.</text>
</comment>